<proteinExistence type="predicted"/>
<gene>
    <name evidence="7" type="ORF">R1sor_019689</name>
</gene>
<feature type="compositionally biased region" description="Low complexity" evidence="5">
    <location>
        <begin position="270"/>
        <end position="289"/>
    </location>
</feature>
<dbReference type="EMBL" id="JBJQOH010000001">
    <property type="protein sequence ID" value="KAL3701667.1"/>
    <property type="molecule type" value="Genomic_DNA"/>
</dbReference>
<keyword evidence="6" id="KW-1133">Transmembrane helix</keyword>
<keyword evidence="6" id="KW-0812">Transmembrane</keyword>
<feature type="region of interest" description="Disordered" evidence="5">
    <location>
        <begin position="269"/>
        <end position="303"/>
    </location>
</feature>
<dbReference type="PANTHER" id="PTHR48007:SF4">
    <property type="entry name" value="LEUCINE-RICH REPEAT RECEPTOR-LIKE PROTEIN KINASE PXC1"/>
    <property type="match status" value="1"/>
</dbReference>
<evidence type="ECO:0000256" key="5">
    <source>
        <dbReference type="SAM" id="MobiDB-lite"/>
    </source>
</evidence>
<evidence type="ECO:0000256" key="6">
    <source>
        <dbReference type="SAM" id="Phobius"/>
    </source>
</evidence>
<evidence type="ECO:0000313" key="7">
    <source>
        <dbReference type="EMBL" id="KAL3701667.1"/>
    </source>
</evidence>
<keyword evidence="8" id="KW-1185">Reference proteome</keyword>
<organism evidence="7 8">
    <name type="scientific">Riccia sorocarpa</name>
    <dbReference type="NCBI Taxonomy" id="122646"/>
    <lineage>
        <taxon>Eukaryota</taxon>
        <taxon>Viridiplantae</taxon>
        <taxon>Streptophyta</taxon>
        <taxon>Embryophyta</taxon>
        <taxon>Marchantiophyta</taxon>
        <taxon>Marchantiopsida</taxon>
        <taxon>Marchantiidae</taxon>
        <taxon>Marchantiales</taxon>
        <taxon>Ricciaceae</taxon>
        <taxon>Riccia</taxon>
    </lineage>
</organism>
<dbReference type="Pfam" id="PF00560">
    <property type="entry name" value="LRR_1"/>
    <property type="match status" value="4"/>
</dbReference>
<dbReference type="AlphaFoldDB" id="A0ABD3IHJ7"/>
<keyword evidence="6" id="KW-0472">Membrane</keyword>
<sequence>MTALRQLLLQNNQLNGSIPDCLRNMTKLDELNLANNRLEGEFPSNLFATLRNLQKVDLGNNIITGSIPDDLVDIPTLQVLSLRSNNLSGPISPLLALSPCDHVEEPLPGSAIPPHPVHRRSSNSLSILTIVALTAGDIAPLLMSGAGFVFFISWWKKRSKNNKDDENEDKSANCSLRSVYGKELGQAADPHRPTYLVPAPALKPALKSVLGKVNDDDQDTEKAAENDFALSCEEFGMDHVILDRRLVLDIESLLRANANTKLRHNEVGINNKMTNQSKSNQSKSLSKQNRSMRGMLNARTGGT</sequence>
<dbReference type="InterPro" id="IPR001611">
    <property type="entry name" value="Leu-rich_rpt"/>
</dbReference>
<accession>A0ABD3IHJ7</accession>
<reference evidence="7 8" key="1">
    <citation type="submission" date="2024-09" db="EMBL/GenBank/DDBJ databases">
        <title>Chromosome-scale assembly of Riccia sorocarpa.</title>
        <authorList>
            <person name="Paukszto L."/>
        </authorList>
    </citation>
    <scope>NUCLEOTIDE SEQUENCE [LARGE SCALE GENOMIC DNA]</scope>
    <source>
        <strain evidence="7">LP-2024</strain>
        <tissue evidence="7">Aerial parts of the thallus</tissue>
    </source>
</reference>
<keyword evidence="1" id="KW-0433">Leucine-rich repeat</keyword>
<keyword evidence="3" id="KW-0677">Repeat</keyword>
<dbReference type="InterPro" id="IPR046959">
    <property type="entry name" value="PRK1-6/SRF4-like"/>
</dbReference>
<evidence type="ECO:0000313" key="8">
    <source>
        <dbReference type="Proteomes" id="UP001633002"/>
    </source>
</evidence>
<evidence type="ECO:0000256" key="1">
    <source>
        <dbReference type="ARBA" id="ARBA00022614"/>
    </source>
</evidence>
<protein>
    <submittedName>
        <fullName evidence="7">Uncharacterized protein</fullName>
    </submittedName>
</protein>
<feature type="transmembrane region" description="Helical" evidence="6">
    <location>
        <begin position="127"/>
        <end position="155"/>
    </location>
</feature>
<dbReference type="InterPro" id="IPR032675">
    <property type="entry name" value="LRR_dom_sf"/>
</dbReference>
<dbReference type="Proteomes" id="UP001633002">
    <property type="component" value="Unassembled WGS sequence"/>
</dbReference>
<evidence type="ECO:0000256" key="3">
    <source>
        <dbReference type="ARBA" id="ARBA00022737"/>
    </source>
</evidence>
<dbReference type="FunFam" id="3.80.10.10:FF:000041">
    <property type="entry name" value="LRR receptor-like serine/threonine-protein kinase ERECTA"/>
    <property type="match status" value="1"/>
</dbReference>
<evidence type="ECO:0000256" key="4">
    <source>
        <dbReference type="ARBA" id="ARBA00023180"/>
    </source>
</evidence>
<keyword evidence="2" id="KW-0732">Signal</keyword>
<name>A0ABD3IHJ7_9MARC</name>
<evidence type="ECO:0000256" key="2">
    <source>
        <dbReference type="ARBA" id="ARBA00022729"/>
    </source>
</evidence>
<keyword evidence="4" id="KW-0325">Glycoprotein</keyword>
<dbReference type="Gene3D" id="3.80.10.10">
    <property type="entry name" value="Ribonuclease Inhibitor"/>
    <property type="match status" value="1"/>
</dbReference>
<comment type="caution">
    <text evidence="7">The sequence shown here is derived from an EMBL/GenBank/DDBJ whole genome shotgun (WGS) entry which is preliminary data.</text>
</comment>
<dbReference type="PANTHER" id="PTHR48007">
    <property type="entry name" value="LEUCINE-RICH REPEAT RECEPTOR-LIKE PROTEIN KINASE PXC1"/>
    <property type="match status" value="1"/>
</dbReference>
<dbReference type="SUPFAM" id="SSF52058">
    <property type="entry name" value="L domain-like"/>
    <property type="match status" value="1"/>
</dbReference>